<dbReference type="Gene3D" id="2.60.120.10">
    <property type="entry name" value="Jelly Rolls"/>
    <property type="match status" value="1"/>
</dbReference>
<dbReference type="GeneID" id="19183741"/>
<dbReference type="PANTHER" id="PTHR33387:SF3">
    <property type="entry name" value="DUF985 DOMAIN-CONTAINING PROTEIN"/>
    <property type="match status" value="1"/>
</dbReference>
<dbReference type="InterPro" id="IPR011051">
    <property type="entry name" value="RmlC_Cupin_sf"/>
</dbReference>
<evidence type="ECO:0000313" key="4">
    <source>
        <dbReference type="Proteomes" id="UP000019473"/>
    </source>
</evidence>
<accession>W9VP17</accession>
<evidence type="ECO:0000313" key="3">
    <source>
        <dbReference type="EMBL" id="EXJ53841.1"/>
    </source>
</evidence>
<comment type="caution">
    <text evidence="3">The sequence shown here is derived from an EMBL/GenBank/DDBJ whole genome shotgun (WGS) entry which is preliminary data.</text>
</comment>
<dbReference type="EMBL" id="AMGW01000007">
    <property type="protein sequence ID" value="EXJ53841.1"/>
    <property type="molecule type" value="Genomic_DNA"/>
</dbReference>
<gene>
    <name evidence="3" type="ORF">A1O7_09177</name>
</gene>
<dbReference type="PANTHER" id="PTHR33387">
    <property type="entry name" value="RMLC-LIKE JELLY ROLL FOLD PROTEIN"/>
    <property type="match status" value="1"/>
</dbReference>
<dbReference type="RefSeq" id="XP_007761356.1">
    <property type="nucleotide sequence ID" value="XM_007763166.1"/>
</dbReference>
<dbReference type="eggNOG" id="ENOG502RCWJ">
    <property type="taxonomic scope" value="Eukaryota"/>
</dbReference>
<dbReference type="InterPro" id="IPR014710">
    <property type="entry name" value="RmlC-like_jellyroll"/>
</dbReference>
<dbReference type="VEuPathDB" id="FungiDB:A1O7_09177"/>
<dbReference type="Pfam" id="PF06172">
    <property type="entry name" value="Cupin_5"/>
    <property type="match status" value="1"/>
</dbReference>
<dbReference type="InterPro" id="IPR009327">
    <property type="entry name" value="Cupin_DUF985"/>
</dbReference>
<dbReference type="SUPFAM" id="SSF51182">
    <property type="entry name" value="RmlC-like cupins"/>
    <property type="match status" value="1"/>
</dbReference>
<protein>
    <recommendedName>
        <fullName evidence="2">DUF985 domain-containing protein</fullName>
    </recommendedName>
</protein>
<feature type="domain" description="DUF985" evidence="2">
    <location>
        <begin position="31"/>
        <end position="206"/>
    </location>
</feature>
<dbReference type="AlphaFoldDB" id="W9VP17"/>
<dbReference type="OrthoDB" id="6614653at2759"/>
<dbReference type="HOGENOM" id="CLU_097615_0_0_1"/>
<name>W9VP17_9EURO</name>
<keyword evidence="4" id="KW-1185">Reference proteome</keyword>
<reference evidence="3 4" key="1">
    <citation type="submission" date="2013-03" db="EMBL/GenBank/DDBJ databases">
        <title>The Genome Sequence of Cladophialophora yegresii CBS 114405.</title>
        <authorList>
            <consortium name="The Broad Institute Genomics Platform"/>
            <person name="Cuomo C."/>
            <person name="de Hoog S."/>
            <person name="Gorbushina A."/>
            <person name="Walker B."/>
            <person name="Young S.K."/>
            <person name="Zeng Q."/>
            <person name="Gargeya S."/>
            <person name="Fitzgerald M."/>
            <person name="Haas B."/>
            <person name="Abouelleil A."/>
            <person name="Allen A.W."/>
            <person name="Alvarado L."/>
            <person name="Arachchi H.M."/>
            <person name="Berlin A.M."/>
            <person name="Chapman S.B."/>
            <person name="Gainer-Dewar J."/>
            <person name="Goldberg J."/>
            <person name="Griggs A."/>
            <person name="Gujja S."/>
            <person name="Hansen M."/>
            <person name="Howarth C."/>
            <person name="Imamovic A."/>
            <person name="Ireland A."/>
            <person name="Larimer J."/>
            <person name="McCowan C."/>
            <person name="Murphy C."/>
            <person name="Pearson M."/>
            <person name="Poon T.W."/>
            <person name="Priest M."/>
            <person name="Roberts A."/>
            <person name="Saif S."/>
            <person name="Shea T."/>
            <person name="Sisk P."/>
            <person name="Sykes S."/>
            <person name="Wortman J."/>
            <person name="Nusbaum C."/>
            <person name="Birren B."/>
        </authorList>
    </citation>
    <scope>NUCLEOTIDE SEQUENCE [LARGE SCALE GENOMIC DNA]</scope>
    <source>
        <strain evidence="3 4">CBS 114405</strain>
    </source>
</reference>
<sequence>MPTIIPPSDKKYVSSLLSSPPQPHNPAIMSTITTLNLQDHIEGGHFVETDRDPLRVPNPFKSHPQLSGATAQDGDPETRNASTTIYYLVTPRSPVGHFHRNRARTVHTLHWGRARYVVLHADRATTASSGKETISAKVEVETFVVGKDLARGERLQWIVEGGKFKASFLLPDESEDGDGTTASESEKGCLISETVVPGFEYADHDFLTAEGFVESLDAEGREELKWLLRQDQRARLEELK</sequence>
<proteinExistence type="predicted"/>
<dbReference type="CDD" id="cd06121">
    <property type="entry name" value="cupin_YML079wp"/>
    <property type="match status" value="1"/>
</dbReference>
<evidence type="ECO:0000259" key="2">
    <source>
        <dbReference type="Pfam" id="PF06172"/>
    </source>
</evidence>
<dbReference type="Proteomes" id="UP000019473">
    <property type="component" value="Unassembled WGS sequence"/>
</dbReference>
<feature type="region of interest" description="Disordered" evidence="1">
    <location>
        <begin position="51"/>
        <end position="79"/>
    </location>
</feature>
<dbReference type="InterPro" id="IPR039935">
    <property type="entry name" value="YML079W-like"/>
</dbReference>
<evidence type="ECO:0000256" key="1">
    <source>
        <dbReference type="SAM" id="MobiDB-lite"/>
    </source>
</evidence>
<organism evidence="3 4">
    <name type="scientific">Cladophialophora yegresii CBS 114405</name>
    <dbReference type="NCBI Taxonomy" id="1182544"/>
    <lineage>
        <taxon>Eukaryota</taxon>
        <taxon>Fungi</taxon>
        <taxon>Dikarya</taxon>
        <taxon>Ascomycota</taxon>
        <taxon>Pezizomycotina</taxon>
        <taxon>Eurotiomycetes</taxon>
        <taxon>Chaetothyriomycetidae</taxon>
        <taxon>Chaetothyriales</taxon>
        <taxon>Herpotrichiellaceae</taxon>
        <taxon>Cladophialophora</taxon>
    </lineage>
</organism>